<organism evidence="2 3">
    <name type="scientific">Anisodus acutangulus</name>
    <dbReference type="NCBI Taxonomy" id="402998"/>
    <lineage>
        <taxon>Eukaryota</taxon>
        <taxon>Viridiplantae</taxon>
        <taxon>Streptophyta</taxon>
        <taxon>Embryophyta</taxon>
        <taxon>Tracheophyta</taxon>
        <taxon>Spermatophyta</taxon>
        <taxon>Magnoliopsida</taxon>
        <taxon>eudicotyledons</taxon>
        <taxon>Gunneridae</taxon>
        <taxon>Pentapetalae</taxon>
        <taxon>asterids</taxon>
        <taxon>lamiids</taxon>
        <taxon>Solanales</taxon>
        <taxon>Solanaceae</taxon>
        <taxon>Solanoideae</taxon>
        <taxon>Hyoscyameae</taxon>
        <taxon>Anisodus</taxon>
    </lineage>
</organism>
<evidence type="ECO:0000313" key="2">
    <source>
        <dbReference type="EMBL" id="KAJ8556200.1"/>
    </source>
</evidence>
<accession>A0A9Q1MFC4</accession>
<comment type="caution">
    <text evidence="2">The sequence shown here is derived from an EMBL/GenBank/DDBJ whole genome shotgun (WGS) entry which is preliminary data.</text>
</comment>
<gene>
    <name evidence="2" type="ORF">K7X08_022958</name>
</gene>
<dbReference type="AlphaFoldDB" id="A0A9Q1MFC4"/>
<dbReference type="EMBL" id="JAJAGQ010000008">
    <property type="protein sequence ID" value="KAJ8556200.1"/>
    <property type="molecule type" value="Genomic_DNA"/>
</dbReference>
<evidence type="ECO:0000256" key="1">
    <source>
        <dbReference type="SAM" id="MobiDB-lite"/>
    </source>
</evidence>
<protein>
    <submittedName>
        <fullName evidence="2">Uncharacterized protein</fullName>
    </submittedName>
</protein>
<name>A0A9Q1MFC4_9SOLA</name>
<proteinExistence type="predicted"/>
<evidence type="ECO:0000313" key="3">
    <source>
        <dbReference type="Proteomes" id="UP001152561"/>
    </source>
</evidence>
<reference evidence="3" key="1">
    <citation type="journal article" date="2023" name="Proc. Natl. Acad. Sci. U.S.A.">
        <title>Genomic and structural basis for evolution of tropane alkaloid biosynthesis.</title>
        <authorList>
            <person name="Wanga Y.-J."/>
            <person name="Taina T."/>
            <person name="Yua J.-Y."/>
            <person name="Lia J."/>
            <person name="Xua B."/>
            <person name="Chenc J."/>
            <person name="D'Auriad J.C."/>
            <person name="Huanga J.-P."/>
            <person name="Huanga S.-X."/>
        </authorList>
    </citation>
    <scope>NUCLEOTIDE SEQUENCE [LARGE SCALE GENOMIC DNA]</scope>
    <source>
        <strain evidence="3">cv. KIB-2019</strain>
    </source>
</reference>
<keyword evidence="3" id="KW-1185">Reference proteome</keyword>
<sequence>MLVEINITIHMVYEIDVIDPDGVIFQKSVQYEWKPEFCSIFHTIGHDCQEPREVASTSTTDRLDLHSSNEISEVFDPLTSEVPQPGGQEQGTIIEINGADSIAEYKNDPNWIEKGKANESSNPLALEHFHVLLATSRQSNTKGGRNGSWVESQVKYVPPRQT</sequence>
<dbReference type="Proteomes" id="UP001152561">
    <property type="component" value="Unassembled WGS sequence"/>
</dbReference>
<feature type="region of interest" description="Disordered" evidence="1">
    <location>
        <begin position="137"/>
        <end position="162"/>
    </location>
</feature>